<organism evidence="1 2">
    <name type="scientific">Bacillus cereus (strain VD014)</name>
    <dbReference type="NCBI Taxonomy" id="1053223"/>
    <lineage>
        <taxon>Bacteria</taxon>
        <taxon>Bacillati</taxon>
        <taxon>Bacillota</taxon>
        <taxon>Bacilli</taxon>
        <taxon>Bacillales</taxon>
        <taxon>Bacillaceae</taxon>
        <taxon>Bacillus</taxon>
        <taxon>Bacillus cereus group</taxon>
    </lineage>
</organism>
<evidence type="ECO:0000313" key="2">
    <source>
        <dbReference type="Proteomes" id="UP000006607"/>
    </source>
</evidence>
<dbReference type="AlphaFoldDB" id="A0A9W5NRI1"/>
<dbReference type="EMBL" id="AHER01000023">
    <property type="protein sequence ID" value="EJR24282.1"/>
    <property type="molecule type" value="Genomic_DNA"/>
</dbReference>
<accession>A0A9W5NRI1</accession>
<gene>
    <name evidence="1" type="ORF">IIA_01648</name>
</gene>
<sequence length="40" mass="4274">MKRIKKLGITMIATIIAMGMFSLPVSAHVTVKPATSDIDS</sequence>
<reference evidence="1" key="1">
    <citation type="submission" date="2012-04" db="EMBL/GenBank/DDBJ databases">
        <title>The Genome Sequence of Bacillus cereus VD014.</title>
        <authorList>
            <consortium name="The Broad Institute Genome Sequencing Platform"/>
            <consortium name="The Broad Institute Genome Sequencing Center for Infectious Disease"/>
            <person name="Feldgarden M."/>
            <person name="Van der Auwera G.A."/>
            <person name="Mahillon J."/>
            <person name="Duprez V."/>
            <person name="Timmery S."/>
            <person name="Mattelet C."/>
            <person name="Dierick K."/>
            <person name="Sun M."/>
            <person name="Yu Z."/>
            <person name="Zhu L."/>
            <person name="Hu X."/>
            <person name="Shank E.B."/>
            <person name="Swiecicka I."/>
            <person name="Hansen B.M."/>
            <person name="Andrup L."/>
            <person name="Young S.K."/>
            <person name="Zeng Q."/>
            <person name="Gargeya S."/>
            <person name="Fitzgerald M."/>
            <person name="Haas B."/>
            <person name="Abouelleil A."/>
            <person name="Alvarado L."/>
            <person name="Arachchi H.M."/>
            <person name="Berlin A."/>
            <person name="Chapman S.B."/>
            <person name="Goldberg J."/>
            <person name="Griggs A."/>
            <person name="Gujja S."/>
            <person name="Hansen M."/>
            <person name="Howarth C."/>
            <person name="Imamovic A."/>
            <person name="Larimer J."/>
            <person name="McCowen C."/>
            <person name="Montmayeur A."/>
            <person name="Murphy C."/>
            <person name="Neiman D."/>
            <person name="Pearson M."/>
            <person name="Priest M."/>
            <person name="Roberts A."/>
            <person name="Saif S."/>
            <person name="Shea T."/>
            <person name="Sisk P."/>
            <person name="Sykes S."/>
            <person name="Wortman J."/>
            <person name="Nusbaum C."/>
            <person name="Birren B."/>
        </authorList>
    </citation>
    <scope>NUCLEOTIDE SEQUENCE</scope>
    <source>
        <strain evidence="1">VD014</strain>
    </source>
</reference>
<dbReference type="Proteomes" id="UP000006607">
    <property type="component" value="Unassembled WGS sequence"/>
</dbReference>
<proteinExistence type="predicted"/>
<comment type="caution">
    <text evidence="1">The sequence shown here is derived from an EMBL/GenBank/DDBJ whole genome shotgun (WGS) entry which is preliminary data.</text>
</comment>
<name>A0A9W5NRI1_BACC8</name>
<evidence type="ECO:0000313" key="1">
    <source>
        <dbReference type="EMBL" id="EJR24282.1"/>
    </source>
</evidence>
<protein>
    <submittedName>
        <fullName evidence="1">Uncharacterized protein</fullName>
    </submittedName>
</protein>